<dbReference type="RefSeq" id="WP_342768477.1">
    <property type="nucleotide sequence ID" value="NZ_QXDC01000004.1"/>
</dbReference>
<name>A0A397NPZ8_9SPHN</name>
<dbReference type="Gene3D" id="1.10.287.470">
    <property type="entry name" value="Helix hairpin bin"/>
    <property type="match status" value="1"/>
</dbReference>
<dbReference type="Gene3D" id="2.40.420.20">
    <property type="match status" value="1"/>
</dbReference>
<dbReference type="PANTHER" id="PTHR30469:SF36">
    <property type="entry name" value="BLL3903 PROTEIN"/>
    <property type="match status" value="1"/>
</dbReference>
<comment type="caution">
    <text evidence="11">The sequence shown here is derived from an EMBL/GenBank/DDBJ whole genome shotgun (WGS) entry which is preliminary data.</text>
</comment>
<organism evidence="11 12">
    <name type="scientific">Hephaestia caeni</name>
    <dbReference type="NCBI Taxonomy" id="645617"/>
    <lineage>
        <taxon>Bacteria</taxon>
        <taxon>Pseudomonadati</taxon>
        <taxon>Pseudomonadota</taxon>
        <taxon>Alphaproteobacteria</taxon>
        <taxon>Sphingomonadales</taxon>
        <taxon>Sphingomonadaceae</taxon>
        <taxon>Hephaestia</taxon>
    </lineage>
</organism>
<evidence type="ECO:0000256" key="1">
    <source>
        <dbReference type="ARBA" id="ARBA00004236"/>
    </source>
</evidence>
<dbReference type="GO" id="GO:0015562">
    <property type="term" value="F:efflux transmembrane transporter activity"/>
    <property type="evidence" value="ECO:0007669"/>
    <property type="project" value="TreeGrafter"/>
</dbReference>
<evidence type="ECO:0000256" key="5">
    <source>
        <dbReference type="ARBA" id="ARBA00022519"/>
    </source>
</evidence>
<dbReference type="Pfam" id="PF25876">
    <property type="entry name" value="HH_MFP_RND"/>
    <property type="match status" value="1"/>
</dbReference>
<feature type="domain" description="Multidrug resistance protein MdtA-like barrel-sandwich hybrid" evidence="8">
    <location>
        <begin position="75"/>
        <end position="216"/>
    </location>
</feature>
<evidence type="ECO:0000256" key="4">
    <source>
        <dbReference type="ARBA" id="ARBA00022475"/>
    </source>
</evidence>
<evidence type="ECO:0000256" key="6">
    <source>
        <dbReference type="ARBA" id="ARBA00023136"/>
    </source>
</evidence>
<feature type="domain" description="Multidrug resistance protein MdtA-like alpha-helical hairpin" evidence="7">
    <location>
        <begin position="115"/>
        <end position="184"/>
    </location>
</feature>
<comment type="subcellular location">
    <subcellularLocation>
        <location evidence="1">Cell membrane</location>
    </subcellularLocation>
</comment>
<evidence type="ECO:0000313" key="12">
    <source>
        <dbReference type="Proteomes" id="UP000266568"/>
    </source>
</evidence>
<dbReference type="SUPFAM" id="SSF111369">
    <property type="entry name" value="HlyD-like secretion proteins"/>
    <property type="match status" value="1"/>
</dbReference>
<keyword evidence="12" id="KW-1185">Reference proteome</keyword>
<dbReference type="PANTHER" id="PTHR30469">
    <property type="entry name" value="MULTIDRUG RESISTANCE PROTEIN MDTA"/>
    <property type="match status" value="1"/>
</dbReference>
<reference evidence="11 12" key="1">
    <citation type="submission" date="2018-08" db="EMBL/GenBank/DDBJ databases">
        <title>Genomic Encyclopedia of Type Strains, Phase IV (KMG-IV): sequencing the most valuable type-strain genomes for metagenomic binning, comparative biology and taxonomic classification.</title>
        <authorList>
            <person name="Goeker M."/>
        </authorList>
    </citation>
    <scope>NUCLEOTIDE SEQUENCE [LARGE SCALE GENOMIC DNA]</scope>
    <source>
        <strain evidence="11 12">DSM 25527</strain>
    </source>
</reference>
<accession>A0A397NPZ8</accession>
<dbReference type="InterPro" id="IPR058624">
    <property type="entry name" value="MdtA-like_HH"/>
</dbReference>
<feature type="domain" description="Multidrug resistance protein MdtA-like beta-barrel" evidence="9">
    <location>
        <begin position="224"/>
        <end position="302"/>
    </location>
</feature>
<evidence type="ECO:0000256" key="2">
    <source>
        <dbReference type="ARBA" id="ARBA00009477"/>
    </source>
</evidence>
<evidence type="ECO:0000313" key="11">
    <source>
        <dbReference type="EMBL" id="RIA37267.1"/>
    </source>
</evidence>
<dbReference type="InterPro" id="IPR058625">
    <property type="entry name" value="MdtA-like_BSH"/>
</dbReference>
<dbReference type="InterPro" id="IPR058627">
    <property type="entry name" value="MdtA-like_C"/>
</dbReference>
<proteinExistence type="inferred from homology"/>
<dbReference type="GO" id="GO:0030313">
    <property type="term" value="C:cell envelope"/>
    <property type="evidence" value="ECO:0007669"/>
    <property type="project" value="UniProtKB-SubCell"/>
</dbReference>
<keyword evidence="3" id="KW-0813">Transport</keyword>
<evidence type="ECO:0000259" key="8">
    <source>
        <dbReference type="Pfam" id="PF25917"/>
    </source>
</evidence>
<protein>
    <submittedName>
        <fullName evidence="11">Multidrug efflux system membrane fusion protein</fullName>
    </submittedName>
</protein>
<dbReference type="Pfam" id="PF25944">
    <property type="entry name" value="Beta-barrel_RND"/>
    <property type="match status" value="1"/>
</dbReference>
<dbReference type="AlphaFoldDB" id="A0A397NPZ8"/>
<keyword evidence="6" id="KW-0472">Membrane</keyword>
<evidence type="ECO:0000259" key="9">
    <source>
        <dbReference type="Pfam" id="PF25944"/>
    </source>
</evidence>
<evidence type="ECO:0000259" key="7">
    <source>
        <dbReference type="Pfam" id="PF25876"/>
    </source>
</evidence>
<dbReference type="Pfam" id="PF25917">
    <property type="entry name" value="BSH_RND"/>
    <property type="match status" value="1"/>
</dbReference>
<dbReference type="InterPro" id="IPR058626">
    <property type="entry name" value="MdtA-like_b-barrel"/>
</dbReference>
<dbReference type="GO" id="GO:1990281">
    <property type="term" value="C:efflux pump complex"/>
    <property type="evidence" value="ECO:0007669"/>
    <property type="project" value="TreeGrafter"/>
</dbReference>
<evidence type="ECO:0000259" key="10">
    <source>
        <dbReference type="Pfam" id="PF25967"/>
    </source>
</evidence>
<dbReference type="Proteomes" id="UP000266568">
    <property type="component" value="Unassembled WGS sequence"/>
</dbReference>
<keyword evidence="5" id="KW-0997">Cell inner membrane</keyword>
<dbReference type="FunFam" id="2.40.420.20:FF:000001">
    <property type="entry name" value="Efflux RND transporter periplasmic adaptor subunit"/>
    <property type="match status" value="1"/>
</dbReference>
<evidence type="ECO:0000256" key="3">
    <source>
        <dbReference type="ARBA" id="ARBA00022448"/>
    </source>
</evidence>
<dbReference type="NCBIfam" id="TIGR01730">
    <property type="entry name" value="RND_mfp"/>
    <property type="match status" value="1"/>
</dbReference>
<comment type="similarity">
    <text evidence="2">Belongs to the membrane fusion protein (MFP) (TC 8.A.1) family.</text>
</comment>
<feature type="domain" description="Multidrug resistance protein MdtA-like C-terminal permuted SH3" evidence="10">
    <location>
        <begin position="307"/>
        <end position="365"/>
    </location>
</feature>
<keyword evidence="4" id="KW-1003">Cell membrane</keyword>
<dbReference type="InterPro" id="IPR006143">
    <property type="entry name" value="RND_pump_MFP"/>
</dbReference>
<dbReference type="EMBL" id="QXDC01000004">
    <property type="protein sequence ID" value="RIA37267.1"/>
    <property type="molecule type" value="Genomic_DNA"/>
</dbReference>
<sequence>MNPPARRRPIQQRRIVLICAIAALLAIGAATYWHLASPKSKLSTHTPVPVSTAVASRQDVPVYQTGLGIVQASLTVGIRPQVDGTMQDVVFVEGQNVRKGDVLARIDPRLFKAALDQALAKKAQDTALLVSARKDLERYKALVLLEAIARQTVEHQQATVGQLEASIAADEAAIETARTQLSYTTIRAPNDGRIGIRSVDPGNLVHVSDAQPIAVLTRIRPSAVLFSLPARFLDDVRGALAVGAVEVTALDQDNLRPLSTGRLLLVDGTVDQATDTIRLKAIFPNDDERLWPGEFVNARLLLKTLDNVVVVPSAAVQRGPKGLFLWLVTGHNTAETRPIKTGPSSGDLTVITSGLRGGERVVTAGQFKLKRNAQVQIRATSSTSPRPEGIR</sequence>
<dbReference type="Gene3D" id="2.40.50.100">
    <property type="match status" value="1"/>
</dbReference>
<gene>
    <name evidence="11" type="ORF">DFR49_3145</name>
</gene>
<dbReference type="Gene3D" id="2.40.30.170">
    <property type="match status" value="1"/>
</dbReference>
<dbReference type="Pfam" id="PF25967">
    <property type="entry name" value="RND-MFP_C"/>
    <property type="match status" value="1"/>
</dbReference>